<protein>
    <submittedName>
        <fullName evidence="2">PRC-barrel domain-containing protein</fullName>
    </submittedName>
</protein>
<feature type="domain" description="PRC-barrel" evidence="1">
    <location>
        <begin position="9"/>
        <end position="47"/>
    </location>
</feature>
<dbReference type="InterPro" id="IPR027275">
    <property type="entry name" value="PRC-brl_dom"/>
</dbReference>
<proteinExistence type="predicted"/>
<evidence type="ECO:0000313" key="3">
    <source>
        <dbReference type="Proteomes" id="UP001139068"/>
    </source>
</evidence>
<evidence type="ECO:0000259" key="1">
    <source>
        <dbReference type="Pfam" id="PF05239"/>
    </source>
</evidence>
<evidence type="ECO:0000313" key="2">
    <source>
        <dbReference type="EMBL" id="MCI4675664.1"/>
    </source>
</evidence>
<keyword evidence="3" id="KW-1185">Reference proteome</keyword>
<dbReference type="Proteomes" id="UP001139068">
    <property type="component" value="Unassembled WGS sequence"/>
</dbReference>
<accession>A0ABS9YXU5</accession>
<organism evidence="2 3">
    <name type="scientific">Candidatus Mycolicibacterium alkanivorans</name>
    <dbReference type="NCBI Taxonomy" id="2954114"/>
    <lineage>
        <taxon>Bacteria</taxon>
        <taxon>Bacillati</taxon>
        <taxon>Actinomycetota</taxon>
        <taxon>Actinomycetes</taxon>
        <taxon>Mycobacteriales</taxon>
        <taxon>Mycobacteriaceae</taxon>
        <taxon>Mycolicibacterium</taxon>
    </lineage>
</organism>
<name>A0ABS9YXU5_9MYCO</name>
<sequence>MGWQSVGSLVLRKVTDRDGMDVGKVHDVFVDDRERTARFLLVEHGGPRYRR</sequence>
<dbReference type="InterPro" id="IPR011033">
    <property type="entry name" value="PRC_barrel-like_sf"/>
</dbReference>
<dbReference type="Pfam" id="PF05239">
    <property type="entry name" value="PRC"/>
    <property type="match status" value="1"/>
</dbReference>
<reference evidence="2" key="1">
    <citation type="journal article" date="2022" name="ISME J.">
        <title>Identification of active gaseous-alkane degraders at natural gas seeps.</title>
        <authorList>
            <person name="Farhan Ul Haque M."/>
            <person name="Hernandez M."/>
            <person name="Crombie A.T."/>
            <person name="Murrell J.C."/>
        </authorList>
    </citation>
    <scope>NUCLEOTIDE SEQUENCE</scope>
    <source>
        <strain evidence="2">ANDR5</strain>
    </source>
</reference>
<dbReference type="SUPFAM" id="SSF50346">
    <property type="entry name" value="PRC-barrel domain"/>
    <property type="match status" value="1"/>
</dbReference>
<gene>
    <name evidence="2" type="ORF">K9U37_12545</name>
</gene>
<dbReference type="InterPro" id="IPR014747">
    <property type="entry name" value="Bac_photo_RC_H_C"/>
</dbReference>
<comment type="caution">
    <text evidence="2">The sequence shown here is derived from an EMBL/GenBank/DDBJ whole genome shotgun (WGS) entry which is preliminary data.</text>
</comment>
<dbReference type="Gene3D" id="3.90.50.10">
    <property type="entry name" value="Photosynthetic Reaction Center, subunit H, domain 2"/>
    <property type="match status" value="1"/>
</dbReference>
<dbReference type="EMBL" id="JAIVFL010000001">
    <property type="protein sequence ID" value="MCI4675664.1"/>
    <property type="molecule type" value="Genomic_DNA"/>
</dbReference>